<accession>D2V923</accession>
<keyword evidence="3" id="KW-1185">Reference proteome</keyword>
<dbReference type="InParanoid" id="D2V923"/>
<proteinExistence type="predicted"/>
<protein>
    <submittedName>
        <fullName evidence="2">Predicted protein</fullName>
    </submittedName>
</protein>
<evidence type="ECO:0000256" key="1">
    <source>
        <dbReference type="SAM" id="MobiDB-lite"/>
    </source>
</evidence>
<gene>
    <name evidence="2" type="ORF">NAEGRDRAFT_47646</name>
</gene>
<reference evidence="2 3" key="1">
    <citation type="journal article" date="2010" name="Cell">
        <title>The genome of Naegleria gruberi illuminates early eukaryotic versatility.</title>
        <authorList>
            <person name="Fritz-Laylin L.K."/>
            <person name="Prochnik S.E."/>
            <person name="Ginger M.L."/>
            <person name="Dacks J.B."/>
            <person name="Carpenter M.L."/>
            <person name="Field M.C."/>
            <person name="Kuo A."/>
            <person name="Paredez A."/>
            <person name="Chapman J."/>
            <person name="Pham J."/>
            <person name="Shu S."/>
            <person name="Neupane R."/>
            <person name="Cipriano M."/>
            <person name="Mancuso J."/>
            <person name="Tu H."/>
            <person name="Salamov A."/>
            <person name="Lindquist E."/>
            <person name="Shapiro H."/>
            <person name="Lucas S."/>
            <person name="Grigoriev I.V."/>
            <person name="Cande W.Z."/>
            <person name="Fulton C."/>
            <person name="Rokhsar D.S."/>
            <person name="Dawson S.C."/>
        </authorList>
    </citation>
    <scope>NUCLEOTIDE SEQUENCE [LARGE SCALE GENOMIC DNA]</scope>
    <source>
        <strain evidence="2 3">NEG-M</strain>
    </source>
</reference>
<feature type="region of interest" description="Disordered" evidence="1">
    <location>
        <begin position="93"/>
        <end position="112"/>
    </location>
</feature>
<dbReference type="EMBL" id="GG738857">
    <property type="protein sequence ID" value="EFC46902.1"/>
    <property type="molecule type" value="Genomic_DNA"/>
</dbReference>
<dbReference type="RefSeq" id="XP_002679646.1">
    <property type="nucleotide sequence ID" value="XM_002679600.1"/>
</dbReference>
<dbReference type="VEuPathDB" id="AmoebaDB:NAEGRDRAFT_47646"/>
<dbReference type="Proteomes" id="UP000006671">
    <property type="component" value="Unassembled WGS sequence"/>
</dbReference>
<dbReference type="AlphaFoldDB" id="D2V923"/>
<evidence type="ECO:0000313" key="2">
    <source>
        <dbReference type="EMBL" id="EFC46902.1"/>
    </source>
</evidence>
<organism evidence="3">
    <name type="scientific">Naegleria gruberi</name>
    <name type="common">Amoeba</name>
    <dbReference type="NCBI Taxonomy" id="5762"/>
    <lineage>
        <taxon>Eukaryota</taxon>
        <taxon>Discoba</taxon>
        <taxon>Heterolobosea</taxon>
        <taxon>Tetramitia</taxon>
        <taxon>Eutetramitia</taxon>
        <taxon>Vahlkampfiidae</taxon>
        <taxon>Naegleria</taxon>
    </lineage>
</organism>
<feature type="compositionally biased region" description="Polar residues" evidence="1">
    <location>
        <begin position="1"/>
        <end position="14"/>
    </location>
</feature>
<dbReference type="KEGG" id="ngr:NAEGRDRAFT_47646"/>
<evidence type="ECO:0000313" key="3">
    <source>
        <dbReference type="Proteomes" id="UP000006671"/>
    </source>
</evidence>
<sequence>MSTIKPQQLHSTIQTERHKGEDQGLTGMLLKKILAHFEMKKIENPNGFEEFLRDYIVNMPEDSIKIFFSFKEEAKSEECRRILKEFKEHQQAVEEIMKEEESEEKKKKKQNK</sequence>
<dbReference type="GeneID" id="8848811"/>
<feature type="region of interest" description="Disordered" evidence="1">
    <location>
        <begin position="1"/>
        <end position="22"/>
    </location>
</feature>
<name>D2V923_NAEGR</name>